<dbReference type="InterPro" id="IPR044930">
    <property type="entry name" value="Homing_endonuclease_His-Me"/>
</dbReference>
<evidence type="ECO:0000259" key="1">
    <source>
        <dbReference type="Pfam" id="PF13392"/>
    </source>
</evidence>
<evidence type="ECO:0000313" key="2">
    <source>
        <dbReference type="EMBL" id="MXQ09550.1"/>
    </source>
</evidence>
<dbReference type="Pfam" id="PF13392">
    <property type="entry name" value="HNH_3"/>
    <property type="match status" value="1"/>
</dbReference>
<reference evidence="2 3" key="1">
    <citation type="submission" date="2019-12" db="EMBL/GenBank/DDBJ databases">
        <authorList>
            <person name="Lee S.D."/>
        </authorList>
    </citation>
    <scope>NUCLEOTIDE SEQUENCE [LARGE SCALE GENOMIC DNA]</scope>
    <source>
        <strain evidence="2 3">GH1-50</strain>
    </source>
</reference>
<feature type="domain" description="HNH nuclease" evidence="1">
    <location>
        <begin position="38"/>
        <end position="66"/>
    </location>
</feature>
<evidence type="ECO:0000313" key="3">
    <source>
        <dbReference type="Proteomes" id="UP000480350"/>
    </source>
</evidence>
<dbReference type="Gene3D" id="3.90.75.10">
    <property type="entry name" value="Homing Intron 3 (I-ppo) Encoded Endonuclease, Chain A"/>
    <property type="match status" value="1"/>
</dbReference>
<dbReference type="AlphaFoldDB" id="A0A7C9IQQ5"/>
<dbReference type="SUPFAM" id="SSF54060">
    <property type="entry name" value="His-Me finger endonucleases"/>
    <property type="match status" value="1"/>
</dbReference>
<organism evidence="2 3">
    <name type="scientific">Kangsaoukella pontilimi</name>
    <dbReference type="NCBI Taxonomy" id="2691042"/>
    <lineage>
        <taxon>Bacteria</taxon>
        <taxon>Pseudomonadati</taxon>
        <taxon>Pseudomonadota</taxon>
        <taxon>Alphaproteobacteria</taxon>
        <taxon>Rhodobacterales</taxon>
        <taxon>Paracoccaceae</taxon>
        <taxon>Kangsaoukella</taxon>
    </lineage>
</organism>
<comment type="caution">
    <text evidence="2">The sequence shown here is derived from an EMBL/GenBank/DDBJ whole genome shotgun (WGS) entry which is preliminary data.</text>
</comment>
<name>A0A7C9IQQ5_9RHOB</name>
<keyword evidence="3" id="KW-1185">Reference proteome</keyword>
<reference evidence="2 3" key="2">
    <citation type="submission" date="2020-03" db="EMBL/GenBank/DDBJ databases">
        <title>Kangsaoukella pontilimi gen. nov., sp. nov., a new member of the family Rhodobacteraceae isolated from a tidal mudflat.</title>
        <authorList>
            <person name="Kim I.S."/>
        </authorList>
    </citation>
    <scope>NUCLEOTIDE SEQUENCE [LARGE SCALE GENOMIC DNA]</scope>
    <source>
        <strain evidence="2 3">GH1-50</strain>
    </source>
</reference>
<gene>
    <name evidence="2" type="ORF">GQ651_17020</name>
</gene>
<dbReference type="EMBL" id="WUPT01000003">
    <property type="protein sequence ID" value="MXQ09550.1"/>
    <property type="molecule type" value="Genomic_DNA"/>
</dbReference>
<dbReference type="InterPro" id="IPR044925">
    <property type="entry name" value="His-Me_finger_sf"/>
</dbReference>
<dbReference type="Proteomes" id="UP000480350">
    <property type="component" value="Unassembled WGS sequence"/>
</dbReference>
<sequence length="81" mass="9884">MSFFIRAEHLRPTHSRVHSRPAYRFVHCVLERHIVGRDWVVRHRCHNRLCMRPEHLILGTQADNKRDDWEYWAGGVDHRFL</sequence>
<dbReference type="GO" id="GO:0004519">
    <property type="term" value="F:endonuclease activity"/>
    <property type="evidence" value="ECO:0007669"/>
    <property type="project" value="InterPro"/>
</dbReference>
<dbReference type="InterPro" id="IPR003615">
    <property type="entry name" value="HNH_nuc"/>
</dbReference>
<accession>A0A7C9IQQ5</accession>
<proteinExistence type="predicted"/>
<protein>
    <recommendedName>
        <fullName evidence="1">HNH nuclease domain-containing protein</fullName>
    </recommendedName>
</protein>